<accession>A0A2B7WCL0</accession>
<evidence type="ECO:0000256" key="3">
    <source>
        <dbReference type="PROSITE-ProRule" id="PRU00023"/>
    </source>
</evidence>
<gene>
    <name evidence="5" type="ORF">AJ79_09296</name>
</gene>
<dbReference type="Pfam" id="PF12796">
    <property type="entry name" value="Ank_2"/>
    <property type="match status" value="1"/>
</dbReference>
<sequence length="299" mass="33447">MFLLHLPVELVLIVASNIESDADLNAFARASRALPWAVLRDRESTAQKSLEAGAGPNSALIIATKLRSVRVIKLPLGQKGVDPNVTDSYGNTPLILAAQDCLMEILELLLAQDDIEPNFEGPKGRTALAHAVVCRRTAAVERLLDFPTACVNSKDFRGRAPLHYAVRSLQVDVVKLLLSKRADPNIMDADSMTPLAVCIHHLLTGYKCHRLQTELILRLLISHPETTIKYIQSYPIVKIFEWCLNDGDKEIFKLLLAKTFLKDVDIDFIREYNITLFVWAVNYVENEDITAMILRGGYL</sequence>
<dbReference type="InterPro" id="IPR036770">
    <property type="entry name" value="Ankyrin_rpt-contain_sf"/>
</dbReference>
<name>A0A2B7WCL0_9EURO</name>
<evidence type="ECO:0000313" key="6">
    <source>
        <dbReference type="Proteomes" id="UP000223968"/>
    </source>
</evidence>
<dbReference type="PROSITE" id="PS50088">
    <property type="entry name" value="ANK_REPEAT"/>
    <property type="match status" value="1"/>
</dbReference>
<dbReference type="AlphaFoldDB" id="A0A2B7WCL0"/>
<organism evidence="5 6">
    <name type="scientific">Helicocarpus griseus UAMH5409</name>
    <dbReference type="NCBI Taxonomy" id="1447875"/>
    <lineage>
        <taxon>Eukaryota</taxon>
        <taxon>Fungi</taxon>
        <taxon>Dikarya</taxon>
        <taxon>Ascomycota</taxon>
        <taxon>Pezizomycotina</taxon>
        <taxon>Eurotiomycetes</taxon>
        <taxon>Eurotiomycetidae</taxon>
        <taxon>Onygenales</taxon>
        <taxon>Ajellomycetaceae</taxon>
        <taxon>Helicocarpus</taxon>
    </lineage>
</organism>
<proteinExistence type="predicted"/>
<evidence type="ECO:0000313" key="5">
    <source>
        <dbReference type="EMBL" id="PGG97213.1"/>
    </source>
</evidence>
<evidence type="ECO:0000256" key="4">
    <source>
        <dbReference type="SAM" id="SignalP"/>
    </source>
</evidence>
<keyword evidence="6" id="KW-1185">Reference proteome</keyword>
<dbReference type="SMART" id="SM00248">
    <property type="entry name" value="ANK"/>
    <property type="match status" value="3"/>
</dbReference>
<dbReference type="Proteomes" id="UP000223968">
    <property type="component" value="Unassembled WGS sequence"/>
</dbReference>
<dbReference type="OrthoDB" id="4195796at2759"/>
<dbReference type="PANTHER" id="PTHR24198">
    <property type="entry name" value="ANKYRIN REPEAT AND PROTEIN KINASE DOMAIN-CONTAINING PROTEIN"/>
    <property type="match status" value="1"/>
</dbReference>
<dbReference type="PANTHER" id="PTHR24198:SF165">
    <property type="entry name" value="ANKYRIN REPEAT-CONTAINING PROTEIN-RELATED"/>
    <property type="match status" value="1"/>
</dbReference>
<evidence type="ECO:0000256" key="2">
    <source>
        <dbReference type="ARBA" id="ARBA00023043"/>
    </source>
</evidence>
<dbReference type="STRING" id="1447875.A0A2B7WCL0"/>
<dbReference type="InterPro" id="IPR002110">
    <property type="entry name" value="Ankyrin_rpt"/>
</dbReference>
<feature type="repeat" description="ANK" evidence="3">
    <location>
        <begin position="157"/>
        <end position="189"/>
    </location>
</feature>
<dbReference type="EMBL" id="PDNB01000254">
    <property type="protein sequence ID" value="PGG97213.1"/>
    <property type="molecule type" value="Genomic_DNA"/>
</dbReference>
<feature type="chain" id="PRO_5012337911" evidence="4">
    <location>
        <begin position="23"/>
        <end position="299"/>
    </location>
</feature>
<dbReference type="PROSITE" id="PS50297">
    <property type="entry name" value="ANK_REP_REGION"/>
    <property type="match status" value="1"/>
</dbReference>
<dbReference type="Gene3D" id="1.25.40.20">
    <property type="entry name" value="Ankyrin repeat-containing domain"/>
    <property type="match status" value="1"/>
</dbReference>
<reference evidence="5 6" key="1">
    <citation type="submission" date="2017-10" db="EMBL/GenBank/DDBJ databases">
        <title>Comparative genomics in systemic dimorphic fungi from Ajellomycetaceae.</title>
        <authorList>
            <person name="Munoz J.F."/>
            <person name="Mcewen J.G."/>
            <person name="Clay O.K."/>
            <person name="Cuomo C.A."/>
        </authorList>
    </citation>
    <scope>NUCLEOTIDE SEQUENCE [LARGE SCALE GENOMIC DNA]</scope>
    <source>
        <strain evidence="5 6">UAMH5409</strain>
    </source>
</reference>
<dbReference type="SUPFAM" id="SSF48403">
    <property type="entry name" value="Ankyrin repeat"/>
    <property type="match status" value="1"/>
</dbReference>
<keyword evidence="2 3" id="KW-0040">ANK repeat</keyword>
<keyword evidence="1" id="KW-0677">Repeat</keyword>
<protein>
    <submittedName>
        <fullName evidence="5">Uncharacterized protein</fullName>
    </submittedName>
</protein>
<keyword evidence="4" id="KW-0732">Signal</keyword>
<feature type="signal peptide" evidence="4">
    <location>
        <begin position="1"/>
        <end position="22"/>
    </location>
</feature>
<comment type="caution">
    <text evidence="5">The sequence shown here is derived from an EMBL/GenBank/DDBJ whole genome shotgun (WGS) entry which is preliminary data.</text>
</comment>
<evidence type="ECO:0000256" key="1">
    <source>
        <dbReference type="ARBA" id="ARBA00022737"/>
    </source>
</evidence>